<name>A0A811ZRM1_NYCPR</name>
<accession>A0A811ZRM1</accession>
<proteinExistence type="predicted"/>
<keyword evidence="3" id="KW-0963">Cytoplasm</keyword>
<dbReference type="SUPFAM" id="SSF118359">
    <property type="entry name" value="Expressed protein At2g23090/F21P24.15"/>
    <property type="match status" value="1"/>
</dbReference>
<dbReference type="Proteomes" id="UP000645828">
    <property type="component" value="Unassembled WGS sequence"/>
</dbReference>
<keyword evidence="6" id="KW-1185">Reference proteome</keyword>
<evidence type="ECO:0000256" key="2">
    <source>
        <dbReference type="ARBA" id="ARBA00004496"/>
    </source>
</evidence>
<protein>
    <submittedName>
        <fullName evidence="5">(raccoon dog) hypothetical protein</fullName>
    </submittedName>
</protein>
<keyword evidence="4" id="KW-0539">Nucleus</keyword>
<dbReference type="PANTHER" id="PTHR21213:SF0">
    <property type="entry name" value="ZINC FINGER PROTEIN 706"/>
    <property type="match status" value="1"/>
</dbReference>
<evidence type="ECO:0000256" key="4">
    <source>
        <dbReference type="ARBA" id="ARBA00023242"/>
    </source>
</evidence>
<evidence type="ECO:0000256" key="1">
    <source>
        <dbReference type="ARBA" id="ARBA00004123"/>
    </source>
</evidence>
<evidence type="ECO:0000313" key="5">
    <source>
        <dbReference type="EMBL" id="CAD7691243.1"/>
    </source>
</evidence>
<comment type="caution">
    <text evidence="5">The sequence shown here is derived from an EMBL/GenBank/DDBJ whole genome shotgun (WGS) entry which is preliminary data.</text>
</comment>
<dbReference type="GO" id="GO:0005634">
    <property type="term" value="C:nucleus"/>
    <property type="evidence" value="ECO:0007669"/>
    <property type="project" value="UniProtKB-SubCell"/>
</dbReference>
<sequence>MQDCPGPDIACGQQKIQYQQENAQKQAGQKRKQAHDQKASAKAALIYTWTTFKQHFENKHPGDPWVAQRFGACLWPRARSWRPGIESHIGLPVHGACFSLCLCLCLSFSLCDYHK</sequence>
<evidence type="ECO:0000256" key="3">
    <source>
        <dbReference type="ARBA" id="ARBA00022490"/>
    </source>
</evidence>
<dbReference type="PANTHER" id="PTHR21213">
    <property type="entry name" value="GEO09665P1-RELATED"/>
    <property type="match status" value="1"/>
</dbReference>
<dbReference type="InterPro" id="IPR045230">
    <property type="entry name" value="MBS1/2-like"/>
</dbReference>
<dbReference type="GO" id="GO:0005737">
    <property type="term" value="C:cytoplasm"/>
    <property type="evidence" value="ECO:0007669"/>
    <property type="project" value="UniProtKB-SubCell"/>
</dbReference>
<dbReference type="AlphaFoldDB" id="A0A811ZRM1"/>
<evidence type="ECO:0000313" key="6">
    <source>
        <dbReference type="Proteomes" id="UP000645828"/>
    </source>
</evidence>
<comment type="subcellular location">
    <subcellularLocation>
        <location evidence="2">Cytoplasm</location>
    </subcellularLocation>
    <subcellularLocation>
        <location evidence="1">Nucleus</location>
    </subcellularLocation>
</comment>
<gene>
    <name evidence="5" type="ORF">NYPRO_LOCUS24037</name>
</gene>
<reference evidence="5" key="1">
    <citation type="submission" date="2020-12" db="EMBL/GenBank/DDBJ databases">
        <authorList>
            <consortium name="Molecular Ecology Group"/>
        </authorList>
    </citation>
    <scope>NUCLEOTIDE SEQUENCE</scope>
    <source>
        <strain evidence="5">TBG_1078</strain>
    </source>
</reference>
<organism evidence="5 6">
    <name type="scientific">Nyctereutes procyonoides</name>
    <name type="common">Raccoon dog</name>
    <name type="synonym">Canis procyonoides</name>
    <dbReference type="NCBI Taxonomy" id="34880"/>
    <lineage>
        <taxon>Eukaryota</taxon>
        <taxon>Metazoa</taxon>
        <taxon>Chordata</taxon>
        <taxon>Craniata</taxon>
        <taxon>Vertebrata</taxon>
        <taxon>Euteleostomi</taxon>
        <taxon>Mammalia</taxon>
        <taxon>Eutheria</taxon>
        <taxon>Laurasiatheria</taxon>
        <taxon>Carnivora</taxon>
        <taxon>Caniformia</taxon>
        <taxon>Canidae</taxon>
        <taxon>Nyctereutes</taxon>
    </lineage>
</organism>
<dbReference type="EMBL" id="CAJHUB010000774">
    <property type="protein sequence ID" value="CAD7691243.1"/>
    <property type="molecule type" value="Genomic_DNA"/>
</dbReference>